<dbReference type="EMBL" id="JUIV01000002">
    <property type="protein sequence ID" value="RYJ39901.1"/>
    <property type="molecule type" value="Genomic_DNA"/>
</dbReference>
<evidence type="ECO:0000313" key="1">
    <source>
        <dbReference type="EMBL" id="RYJ39901.1"/>
    </source>
</evidence>
<evidence type="ECO:0000313" key="2">
    <source>
        <dbReference type="Proteomes" id="UP000290433"/>
    </source>
</evidence>
<dbReference type="Proteomes" id="UP000290433">
    <property type="component" value="Unassembled WGS sequence"/>
</dbReference>
<reference evidence="1 2" key="1">
    <citation type="submission" date="2014-12" db="EMBL/GenBank/DDBJ databases">
        <title>Genome sequence of Flavobacterium anhuiense RCM74.</title>
        <authorList>
            <person name="Kim J.F."/>
            <person name="Song J.Y."/>
            <person name="Kwak M.-J."/>
            <person name="Lee S.-W."/>
        </authorList>
    </citation>
    <scope>NUCLEOTIDE SEQUENCE [LARGE SCALE GENOMIC DNA]</scope>
    <source>
        <strain evidence="1 2">RCM74</strain>
    </source>
</reference>
<gene>
    <name evidence="1" type="ORF">NU08_0657</name>
</gene>
<organism evidence="1 2">
    <name type="scientific">Flavobacterium anhuiense</name>
    <dbReference type="NCBI Taxonomy" id="459526"/>
    <lineage>
        <taxon>Bacteria</taxon>
        <taxon>Pseudomonadati</taxon>
        <taxon>Bacteroidota</taxon>
        <taxon>Flavobacteriia</taxon>
        <taxon>Flavobacteriales</taxon>
        <taxon>Flavobacteriaceae</taxon>
        <taxon>Flavobacterium</taxon>
    </lineage>
</organism>
<accession>A0A444W1W6</accession>
<dbReference type="AlphaFoldDB" id="A0A444W1W6"/>
<comment type="caution">
    <text evidence="1">The sequence shown here is derived from an EMBL/GenBank/DDBJ whole genome shotgun (WGS) entry which is preliminary data.</text>
</comment>
<protein>
    <submittedName>
        <fullName evidence="1">Uncharacterized protein</fullName>
    </submittedName>
</protein>
<name>A0A444W1W6_9FLAO</name>
<sequence length="44" mass="5231">MVLSSFICKAIVYRNRIQKYLKYRLGEQVLLFENKLNLTKKGNP</sequence>
<proteinExistence type="predicted"/>